<dbReference type="Pfam" id="PF13175">
    <property type="entry name" value="AAA_15"/>
    <property type="match status" value="1"/>
</dbReference>
<dbReference type="FunCoup" id="C7R657">
    <property type="interactions" value="62"/>
</dbReference>
<dbReference type="Pfam" id="PF20469">
    <property type="entry name" value="OLD-like_TOPRIM"/>
    <property type="match status" value="1"/>
</dbReference>
<dbReference type="InterPro" id="IPR051396">
    <property type="entry name" value="Bact_Antivir_Def_Nuclease"/>
</dbReference>
<organism evidence="3 4">
    <name type="scientific">Kangiella koreensis (strain DSM 16069 / JCM 12317 / KCTC 12182 / SW-125)</name>
    <dbReference type="NCBI Taxonomy" id="523791"/>
    <lineage>
        <taxon>Bacteria</taxon>
        <taxon>Pseudomonadati</taxon>
        <taxon>Pseudomonadota</taxon>
        <taxon>Gammaproteobacteria</taxon>
        <taxon>Kangiellales</taxon>
        <taxon>Kangiellaceae</taxon>
        <taxon>Kangiella</taxon>
    </lineage>
</organism>
<evidence type="ECO:0000313" key="4">
    <source>
        <dbReference type="Proteomes" id="UP000001231"/>
    </source>
</evidence>
<dbReference type="SUPFAM" id="SSF52540">
    <property type="entry name" value="P-loop containing nucleoside triphosphate hydrolases"/>
    <property type="match status" value="1"/>
</dbReference>
<evidence type="ECO:0000259" key="1">
    <source>
        <dbReference type="Pfam" id="PF13175"/>
    </source>
</evidence>
<dbReference type="InParanoid" id="C7R657"/>
<dbReference type="OrthoDB" id="3322489at2"/>
<dbReference type="InterPro" id="IPR027417">
    <property type="entry name" value="P-loop_NTPase"/>
</dbReference>
<dbReference type="InterPro" id="IPR041685">
    <property type="entry name" value="AAA_GajA/Old/RecF-like"/>
</dbReference>
<feature type="domain" description="Endonuclease GajA/Old nuclease/RecF-like AAA" evidence="1">
    <location>
        <begin position="1"/>
        <end position="370"/>
    </location>
</feature>
<dbReference type="HOGENOM" id="CLU_025620_1_0_6"/>
<dbReference type="RefSeq" id="WP_012800003.1">
    <property type="nucleotide sequence ID" value="NC_013166.1"/>
</dbReference>
<evidence type="ECO:0000313" key="3">
    <source>
        <dbReference type="EMBL" id="ACV25488.1"/>
    </source>
</evidence>
<feature type="domain" description="OLD protein-like TOPRIM" evidence="2">
    <location>
        <begin position="425"/>
        <end position="488"/>
    </location>
</feature>
<dbReference type="CDD" id="cd01026">
    <property type="entry name" value="TOPRIM_OLD"/>
    <property type="match status" value="1"/>
</dbReference>
<dbReference type="PANTHER" id="PTHR43581:SF4">
    <property type="entry name" value="ATP_GTP PHOSPHATASE"/>
    <property type="match status" value="1"/>
</dbReference>
<protein>
    <submittedName>
        <fullName evidence="3">Uncharacterized protein</fullName>
    </submittedName>
</protein>
<dbReference type="PANTHER" id="PTHR43581">
    <property type="entry name" value="ATP/GTP PHOSPHATASE"/>
    <property type="match status" value="1"/>
</dbReference>
<name>C7R657_KANKD</name>
<dbReference type="Proteomes" id="UP000001231">
    <property type="component" value="Chromosome"/>
</dbReference>
<dbReference type="Gene3D" id="3.40.50.300">
    <property type="entry name" value="P-loop containing nucleotide triphosphate hydrolases"/>
    <property type="match status" value="1"/>
</dbReference>
<evidence type="ECO:0000259" key="2">
    <source>
        <dbReference type="Pfam" id="PF20469"/>
    </source>
</evidence>
<dbReference type="eggNOG" id="COG3593">
    <property type="taxonomic scope" value="Bacteria"/>
</dbReference>
<dbReference type="STRING" id="523791.Kkor_0066"/>
<reference evidence="3 4" key="1">
    <citation type="journal article" date="2009" name="Stand. Genomic Sci.">
        <title>Complete genome sequence of Kangiella koreensis type strain (SW-125).</title>
        <authorList>
            <person name="Han C."/>
            <person name="Sikorski J."/>
            <person name="Lapidus A."/>
            <person name="Nolan M."/>
            <person name="Glavina Del Rio T."/>
            <person name="Tice H."/>
            <person name="Cheng J.F."/>
            <person name="Lucas S."/>
            <person name="Chen F."/>
            <person name="Copeland A."/>
            <person name="Ivanova N."/>
            <person name="Mavromatis K."/>
            <person name="Ovchinnikova G."/>
            <person name="Pati A."/>
            <person name="Bruce D."/>
            <person name="Goodwin L."/>
            <person name="Pitluck S."/>
            <person name="Chen A."/>
            <person name="Palaniappan K."/>
            <person name="Land M."/>
            <person name="Hauser L."/>
            <person name="Chang Y.J."/>
            <person name="Jeffries C.D."/>
            <person name="Chain P."/>
            <person name="Saunders E."/>
            <person name="Brettin T."/>
            <person name="Goker M."/>
            <person name="Tindall B.J."/>
            <person name="Bristow J."/>
            <person name="Eisen J.A."/>
            <person name="Markowitz V."/>
            <person name="Hugenholtz P."/>
            <person name="Kyrpides N.C."/>
            <person name="Klenk H.P."/>
            <person name="Detter J.C."/>
        </authorList>
    </citation>
    <scope>NUCLEOTIDE SEQUENCE [LARGE SCALE GENOMIC DNA]</scope>
    <source>
        <strain evidence="4">DSM 16069 / KCTC 12182 / SW-125</strain>
    </source>
</reference>
<sequence length="661" mass="75853">MEIEKISISNFRCFSEAEAVIFMESDITCFVGNNGTGKSALILALKRIFGSTREERTVIREDFYVGSGEDYKEISGRELYIEIIFSFPELQTAVDESREVCPAFSSVIYADQDDKRLKARMRLESKWDENEYEDEVQSQLYWITTSNKVDFGDDAENKFPVSVYDRKHIKLRYIPAFRDSKSTLKNEVKSLTNLLDGYTDLNISSQEKIEAISRDLSNEIQSLESIKTATSLLKQVWNNTHDKTLKHYQEPKLEAASTEIGELLRTMTVKLSPSEDGGSRDINELSDGQISLLYFTLSVVLYILEQKHHSGELRGFKSLDRDIPVFTIFAFEEPENHLSPFYLGRVIEVLSTQTNSLKATGIITSHSTSVVRRMQRVEQIRHFRQEVNSTDRYSIVNQVLLPSEKAEDDYKYINQAILAHPELYFAKLVILGEGDSEEIVIPKLAEALGFDLDPSFVSFVKLGGRHVNHMWRLLSDLNIPFLTLVDMDLGRSGAGPLRIKYIIDELEKIDRPFAFPEGVSTQKLQEKQLTYRQLNEMAILLEEYGVFYSFPLDLDMAMIFAYPDYYDASNAQDSDREVLDRAVLGENYDDYDDNGVEIYSDEELKKYRYLFCTKSKVASHYKAIADLLELEVDDVVTECPDFLKRLINKSSNLLSESKENE</sequence>
<accession>C7R657</accession>
<keyword evidence="4" id="KW-1185">Reference proteome</keyword>
<dbReference type="AlphaFoldDB" id="C7R657"/>
<dbReference type="EMBL" id="CP001707">
    <property type="protein sequence ID" value="ACV25488.1"/>
    <property type="molecule type" value="Genomic_DNA"/>
</dbReference>
<dbReference type="eggNOG" id="COG0419">
    <property type="taxonomic scope" value="Bacteria"/>
</dbReference>
<dbReference type="InterPro" id="IPR034139">
    <property type="entry name" value="TOPRIM_OLD"/>
</dbReference>
<gene>
    <name evidence="3" type="ordered locus">Kkor_0066</name>
</gene>
<proteinExistence type="predicted"/>
<dbReference type="KEGG" id="kko:Kkor_0066"/>